<name>A0AAW2IFH9_9NEOP</name>
<dbReference type="PRINTS" id="PR00974">
    <property type="entry name" value="RIBOSOMALS18"/>
</dbReference>
<dbReference type="GO" id="GO:0070181">
    <property type="term" value="F:small ribosomal subunit rRNA binding"/>
    <property type="evidence" value="ECO:0007669"/>
    <property type="project" value="TreeGrafter"/>
</dbReference>
<dbReference type="InterPro" id="IPR001648">
    <property type="entry name" value="Ribosomal_bS18"/>
</dbReference>
<keyword evidence="3 4" id="KW-0687">Ribonucleoprotein</keyword>
<organism evidence="5">
    <name type="scientific">Menopon gallinae</name>
    <name type="common">poultry shaft louse</name>
    <dbReference type="NCBI Taxonomy" id="328185"/>
    <lineage>
        <taxon>Eukaryota</taxon>
        <taxon>Metazoa</taxon>
        <taxon>Ecdysozoa</taxon>
        <taxon>Arthropoda</taxon>
        <taxon>Hexapoda</taxon>
        <taxon>Insecta</taxon>
        <taxon>Pterygota</taxon>
        <taxon>Neoptera</taxon>
        <taxon>Paraneoptera</taxon>
        <taxon>Psocodea</taxon>
        <taxon>Troctomorpha</taxon>
        <taxon>Phthiraptera</taxon>
        <taxon>Amblycera</taxon>
        <taxon>Menoponidae</taxon>
        <taxon>Menopon</taxon>
    </lineage>
</organism>
<dbReference type="Gene3D" id="4.10.640.10">
    <property type="entry name" value="Ribosomal protein S18"/>
    <property type="match status" value="1"/>
</dbReference>
<dbReference type="PANTHER" id="PTHR13479">
    <property type="entry name" value="30S RIBOSOMAL PROTEIN S18"/>
    <property type="match status" value="1"/>
</dbReference>
<keyword evidence="2 4" id="KW-0689">Ribosomal protein</keyword>
<comment type="caution">
    <text evidence="5">The sequence shown here is derived from an EMBL/GenBank/DDBJ whole genome shotgun (WGS) entry which is preliminary data.</text>
</comment>
<dbReference type="NCBIfam" id="TIGR00165">
    <property type="entry name" value="S18"/>
    <property type="match status" value="1"/>
</dbReference>
<comment type="similarity">
    <text evidence="1 4">Belongs to the bacterial ribosomal protein bS18 family.</text>
</comment>
<proteinExistence type="inferred from homology"/>
<reference evidence="5" key="1">
    <citation type="journal article" date="2024" name="Gigascience">
        <title>Chromosome-level genome of the poultry shaft louse Menopon gallinae provides insight into the host-switching and adaptive evolution of parasitic lice.</title>
        <authorList>
            <person name="Xu Y."/>
            <person name="Ma L."/>
            <person name="Liu S."/>
            <person name="Liang Y."/>
            <person name="Liu Q."/>
            <person name="He Z."/>
            <person name="Tian L."/>
            <person name="Duan Y."/>
            <person name="Cai W."/>
            <person name="Li H."/>
            <person name="Song F."/>
        </authorList>
    </citation>
    <scope>NUCLEOTIDE SEQUENCE</scope>
    <source>
        <strain evidence="5">Cailab_2023a</strain>
    </source>
</reference>
<accession>A0AAW2IFH9</accession>
<sequence length="100" mass="11716">MPIDMPDPYAKKKEKCFLCKYEIDINYKNTRLLSQFVSQFSGNVYGRHVTGVCEMQQNRIEKALKKARSCGLMPYYYKIPKFAGDPVLVDPDKPFKLHKY</sequence>
<evidence type="ECO:0000256" key="2">
    <source>
        <dbReference type="ARBA" id="ARBA00022980"/>
    </source>
</evidence>
<gene>
    <name evidence="5" type="ORF">PYX00_002208</name>
</gene>
<evidence type="ECO:0000256" key="4">
    <source>
        <dbReference type="RuleBase" id="RU003910"/>
    </source>
</evidence>
<evidence type="ECO:0008006" key="6">
    <source>
        <dbReference type="Google" id="ProtNLM"/>
    </source>
</evidence>
<dbReference type="GO" id="GO:0032543">
    <property type="term" value="P:mitochondrial translation"/>
    <property type="evidence" value="ECO:0007669"/>
    <property type="project" value="TreeGrafter"/>
</dbReference>
<dbReference type="InterPro" id="IPR036870">
    <property type="entry name" value="Ribosomal_bS18_sf"/>
</dbReference>
<dbReference type="GO" id="GO:0005763">
    <property type="term" value="C:mitochondrial small ribosomal subunit"/>
    <property type="evidence" value="ECO:0007669"/>
    <property type="project" value="TreeGrafter"/>
</dbReference>
<evidence type="ECO:0000313" key="5">
    <source>
        <dbReference type="EMBL" id="KAL0281112.1"/>
    </source>
</evidence>
<evidence type="ECO:0000256" key="3">
    <source>
        <dbReference type="ARBA" id="ARBA00023274"/>
    </source>
</evidence>
<dbReference type="PANTHER" id="PTHR13479:SF40">
    <property type="entry name" value="SMALL RIBOSOMAL SUBUNIT PROTEIN BS18M"/>
    <property type="match status" value="1"/>
</dbReference>
<dbReference type="AlphaFoldDB" id="A0AAW2IFH9"/>
<dbReference type="SUPFAM" id="SSF46911">
    <property type="entry name" value="Ribosomal protein S18"/>
    <property type="match status" value="1"/>
</dbReference>
<protein>
    <recommendedName>
        <fullName evidence="6">30S ribosomal protein S18, chloroplastic</fullName>
    </recommendedName>
</protein>
<dbReference type="EMBL" id="JARGDH010000001">
    <property type="protein sequence ID" value="KAL0281112.1"/>
    <property type="molecule type" value="Genomic_DNA"/>
</dbReference>
<dbReference type="GO" id="GO:0003735">
    <property type="term" value="F:structural constituent of ribosome"/>
    <property type="evidence" value="ECO:0007669"/>
    <property type="project" value="InterPro"/>
</dbReference>
<dbReference type="Pfam" id="PF01084">
    <property type="entry name" value="Ribosomal_S18"/>
    <property type="match status" value="1"/>
</dbReference>
<evidence type="ECO:0000256" key="1">
    <source>
        <dbReference type="ARBA" id="ARBA00005589"/>
    </source>
</evidence>